<sequence>MIFEKFKNLDNDRVIKATIGMSRAKFDQLVTDFTAAFQAHQVERLQRKEIRLVPHANLLILGYFEVPESGSKVPKIGQ</sequence>
<dbReference type="AlphaFoldDB" id="A0A1H3K5E6"/>
<accession>A0A1H3K5E6</accession>
<name>A0A1H3K5E6_ALLWA</name>
<organism evidence="1 2">
    <name type="scientific">Allochromatium warmingii</name>
    <name type="common">Chromatium warmingii</name>
    <dbReference type="NCBI Taxonomy" id="61595"/>
    <lineage>
        <taxon>Bacteria</taxon>
        <taxon>Pseudomonadati</taxon>
        <taxon>Pseudomonadota</taxon>
        <taxon>Gammaproteobacteria</taxon>
        <taxon>Chromatiales</taxon>
        <taxon>Chromatiaceae</taxon>
        <taxon>Allochromatium</taxon>
    </lineage>
</organism>
<proteinExistence type="predicted"/>
<keyword evidence="2" id="KW-1185">Reference proteome</keyword>
<gene>
    <name evidence="1" type="ORF">SAMN05421644_1773</name>
</gene>
<evidence type="ECO:0000313" key="2">
    <source>
        <dbReference type="Proteomes" id="UP000198672"/>
    </source>
</evidence>
<reference evidence="2" key="1">
    <citation type="submission" date="2016-10" db="EMBL/GenBank/DDBJ databases">
        <authorList>
            <person name="Varghese N."/>
            <person name="Submissions S."/>
        </authorList>
    </citation>
    <scope>NUCLEOTIDE SEQUENCE [LARGE SCALE GENOMIC DNA]</scope>
    <source>
        <strain evidence="2">DSM 173</strain>
    </source>
</reference>
<dbReference type="Proteomes" id="UP000198672">
    <property type="component" value="Unassembled WGS sequence"/>
</dbReference>
<protein>
    <submittedName>
        <fullName evidence="1">Uncharacterized protein</fullName>
    </submittedName>
</protein>
<dbReference type="EMBL" id="FNOW01000077">
    <property type="protein sequence ID" value="SDY47381.1"/>
    <property type="molecule type" value="Genomic_DNA"/>
</dbReference>
<evidence type="ECO:0000313" key="1">
    <source>
        <dbReference type="EMBL" id="SDY47381.1"/>
    </source>
</evidence>